<keyword evidence="2" id="KW-1185">Reference proteome</keyword>
<name>A0A5C7IB21_9ROSI</name>
<dbReference type="EMBL" id="VAHF01000003">
    <property type="protein sequence ID" value="TXG65929.1"/>
    <property type="molecule type" value="Genomic_DNA"/>
</dbReference>
<organism evidence="1 2">
    <name type="scientific">Acer yangbiense</name>
    <dbReference type="NCBI Taxonomy" id="1000413"/>
    <lineage>
        <taxon>Eukaryota</taxon>
        <taxon>Viridiplantae</taxon>
        <taxon>Streptophyta</taxon>
        <taxon>Embryophyta</taxon>
        <taxon>Tracheophyta</taxon>
        <taxon>Spermatophyta</taxon>
        <taxon>Magnoliopsida</taxon>
        <taxon>eudicotyledons</taxon>
        <taxon>Gunneridae</taxon>
        <taxon>Pentapetalae</taxon>
        <taxon>rosids</taxon>
        <taxon>malvids</taxon>
        <taxon>Sapindales</taxon>
        <taxon>Sapindaceae</taxon>
        <taxon>Hippocastanoideae</taxon>
        <taxon>Acereae</taxon>
        <taxon>Acer</taxon>
    </lineage>
</organism>
<protein>
    <recommendedName>
        <fullName evidence="3">EF-hand domain-containing protein</fullName>
    </recommendedName>
</protein>
<gene>
    <name evidence="1" type="ORF">EZV62_007204</name>
</gene>
<accession>A0A5C7IB21</accession>
<comment type="caution">
    <text evidence="1">The sequence shown here is derived from an EMBL/GenBank/DDBJ whole genome shotgun (WGS) entry which is preliminary data.</text>
</comment>
<proteinExistence type="predicted"/>
<dbReference type="Proteomes" id="UP000323000">
    <property type="component" value="Chromosome 3"/>
</dbReference>
<dbReference type="OrthoDB" id="2016045at2759"/>
<dbReference type="PANTHER" id="PTHR34574:SF3">
    <property type="entry name" value="CALCIUM-BINDING EF HAND FAMILY PROTEIN"/>
    <property type="match status" value="1"/>
</dbReference>
<sequence length="330" mass="36156">MSDGGFTVLDGTQLRSLSIHLTPSLDSNGPVKTGAQVLDLVESKASSSLLGISLPQNLKSSALKRTVSVDDAAFRIKELDTDHASEVATNYLTAIADELKDDPIVVSILEGNTLRLFLEDEDDFAMLAENLFTDLDTEDKGKICKAQIRNALVNMGVDMGIPPFSEFPLLNDILKKHGAEGGEELGQAQFANLLQQVLQDIADALAEKYVIVIRNIKIINGTKLRTLLADEKQLNNVIEKMLQEKSSLDGELENTDIIRGFLEKSGKELGMPPSEANEAVVLLYDAIFADVKSNKTTVKTDDGFSELVKEILEKFAEQLEVNPVYHSSEY</sequence>
<dbReference type="PANTHER" id="PTHR34574">
    <property type="entry name" value="CALCIUM-BINDING EF-HAND FAMILY PROTEIN-RELATED"/>
    <property type="match status" value="1"/>
</dbReference>
<evidence type="ECO:0008006" key="3">
    <source>
        <dbReference type="Google" id="ProtNLM"/>
    </source>
</evidence>
<evidence type="ECO:0000313" key="2">
    <source>
        <dbReference type="Proteomes" id="UP000323000"/>
    </source>
</evidence>
<dbReference type="AlphaFoldDB" id="A0A5C7IB21"/>
<reference evidence="2" key="1">
    <citation type="journal article" date="2019" name="Gigascience">
        <title>De novo genome assembly of the endangered Acer yangbiense, a plant species with extremely small populations endemic to Yunnan Province, China.</title>
        <authorList>
            <person name="Yang J."/>
            <person name="Wariss H.M."/>
            <person name="Tao L."/>
            <person name="Zhang R."/>
            <person name="Yun Q."/>
            <person name="Hollingsworth P."/>
            <person name="Dao Z."/>
            <person name="Luo G."/>
            <person name="Guo H."/>
            <person name="Ma Y."/>
            <person name="Sun W."/>
        </authorList>
    </citation>
    <scope>NUCLEOTIDE SEQUENCE [LARGE SCALE GENOMIC DNA]</scope>
    <source>
        <strain evidence="2">cv. Malutang</strain>
    </source>
</reference>
<evidence type="ECO:0000313" key="1">
    <source>
        <dbReference type="EMBL" id="TXG65929.1"/>
    </source>
</evidence>